<feature type="compositionally biased region" description="Low complexity" evidence="1">
    <location>
        <begin position="632"/>
        <end position="651"/>
    </location>
</feature>
<evidence type="ECO:0000256" key="1">
    <source>
        <dbReference type="SAM" id="MobiDB-lite"/>
    </source>
</evidence>
<feature type="compositionally biased region" description="Gly residues" evidence="1">
    <location>
        <begin position="575"/>
        <end position="586"/>
    </location>
</feature>
<feature type="compositionally biased region" description="Acidic residues" evidence="1">
    <location>
        <begin position="241"/>
        <end position="251"/>
    </location>
</feature>
<feature type="region of interest" description="Disordered" evidence="1">
    <location>
        <begin position="541"/>
        <end position="662"/>
    </location>
</feature>
<protein>
    <recommendedName>
        <fullName evidence="4">Alternative cyclin Pho80</fullName>
    </recommendedName>
</protein>
<feature type="region of interest" description="Disordered" evidence="1">
    <location>
        <begin position="1"/>
        <end position="20"/>
    </location>
</feature>
<dbReference type="KEGG" id="kne:92183344"/>
<feature type="region of interest" description="Disordered" evidence="1">
    <location>
        <begin position="188"/>
        <end position="455"/>
    </location>
</feature>
<name>A0AAW0YXM0_9TREE</name>
<dbReference type="RefSeq" id="XP_066800181.1">
    <property type="nucleotide sequence ID" value="XM_066949173.1"/>
</dbReference>
<dbReference type="GO" id="GO:0000307">
    <property type="term" value="C:cyclin-dependent protein kinase holoenzyme complex"/>
    <property type="evidence" value="ECO:0007669"/>
    <property type="project" value="TreeGrafter"/>
</dbReference>
<dbReference type="EMBL" id="JBCAWK010000012">
    <property type="protein sequence ID" value="KAK8845373.1"/>
    <property type="molecule type" value="Genomic_DNA"/>
</dbReference>
<dbReference type="PANTHER" id="PTHR15615">
    <property type="match status" value="1"/>
</dbReference>
<feature type="compositionally biased region" description="Low complexity" evidence="1">
    <location>
        <begin position="414"/>
        <end position="431"/>
    </location>
</feature>
<dbReference type="InterPro" id="IPR013922">
    <property type="entry name" value="Cyclin_PHO80-like"/>
</dbReference>
<dbReference type="GO" id="GO:0005634">
    <property type="term" value="C:nucleus"/>
    <property type="evidence" value="ECO:0007669"/>
    <property type="project" value="TreeGrafter"/>
</dbReference>
<sequence>MTTSQPQPQPQPSSSSSTTTEGLAELPWAFIDCPLETLITLLAHMLDLLITHNDQVLLTPDALTRFHSRAAPGISVVDYLRRIVRYTNCEKIPLLSLLSYIDITCLNLPTFTLSSLTVHRFLIASVCAGSKAQCDVFCTNAHYAKVGGIKTNELNALERELLRVTKWDLCCHAETLQKYYTSLIRSHGGHTQAPPPIAPPFMEFPRSHSKPRPAAESPGIGSEIADEESEIDAEKDGALLNDEDVKDDEDLEMRRGSSDSGDISRHPPSDGMMVVDTQSESISPTISSRGRTKQRRKSKASVTMDIDPTLRPASHSTDLLQSSPYSASGSTASSSSIPSSSRSSIRGGSIKPRGRTISISVSDPRLAEPKVDVTPVMVQGSFEDRSRSSLVERPEQTQGSSGSTTNDSMTAGYTQPHPTSTSTSYPTIPVPQAATSQPASHPHVHHSGPHGRSLKSLVGGIFRRKSLPGDDGVLSSLSTSIATIPAASRRTSGNVSGHVGESAATSGGGALKSIVKTRPHSIIPSKPIHVHLPSFTSTNDNITTSSDISSGITQTRPSTLPIGHQDDDDIDHGVGDGGGGGGGGGTMSRERERGRMETDQSPVSPGFAKPVTPRVRHRDETSLDSPRERMNLGSAGVGVVPPVVGLGIGVSDIDSGKRSKGT</sequence>
<reference evidence="2 3" key="1">
    <citation type="journal article" date="2024" name="bioRxiv">
        <title>Comparative genomics of Cryptococcus and Kwoniella reveals pathogenesis evolution and contrasting karyotype dynamics via intercentromeric recombination or chromosome fusion.</title>
        <authorList>
            <person name="Coelho M.A."/>
            <person name="David-Palma M."/>
            <person name="Shea T."/>
            <person name="Bowers K."/>
            <person name="McGinley-Smith S."/>
            <person name="Mohammad A.W."/>
            <person name="Gnirke A."/>
            <person name="Yurkov A.M."/>
            <person name="Nowrousian M."/>
            <person name="Sun S."/>
            <person name="Cuomo C.A."/>
            <person name="Heitman J."/>
        </authorList>
    </citation>
    <scope>NUCLEOTIDE SEQUENCE [LARGE SCALE GENOMIC DNA]</scope>
    <source>
        <strain evidence="2 3">CBS 13917</strain>
    </source>
</reference>
<evidence type="ECO:0000313" key="3">
    <source>
        <dbReference type="Proteomes" id="UP001388673"/>
    </source>
</evidence>
<proteinExistence type="predicted"/>
<feature type="compositionally biased region" description="Polar residues" evidence="1">
    <location>
        <begin position="276"/>
        <end position="289"/>
    </location>
</feature>
<accession>A0AAW0YXM0</accession>
<dbReference type="PANTHER" id="PTHR15615:SF117">
    <property type="entry name" value="PHO85 CYCLIN PHO80"/>
    <property type="match status" value="1"/>
</dbReference>
<dbReference type="Pfam" id="PF08613">
    <property type="entry name" value="Cyclin"/>
    <property type="match status" value="1"/>
</dbReference>
<feature type="compositionally biased region" description="Basic residues" evidence="1">
    <location>
        <begin position="290"/>
        <end position="299"/>
    </location>
</feature>
<comment type="caution">
    <text evidence="2">The sequence shown here is derived from an EMBL/GenBank/DDBJ whole genome shotgun (WGS) entry which is preliminary data.</text>
</comment>
<dbReference type="GO" id="GO:0016538">
    <property type="term" value="F:cyclin-dependent protein serine/threonine kinase regulator activity"/>
    <property type="evidence" value="ECO:0007669"/>
    <property type="project" value="TreeGrafter"/>
</dbReference>
<feature type="compositionally biased region" description="Low complexity" evidence="1">
    <location>
        <begin position="541"/>
        <end position="555"/>
    </location>
</feature>
<feature type="compositionally biased region" description="Basic and acidic residues" evidence="1">
    <location>
        <begin position="588"/>
        <end position="598"/>
    </location>
</feature>
<feature type="compositionally biased region" description="Basic and acidic residues" evidence="1">
    <location>
        <begin position="617"/>
        <end position="630"/>
    </location>
</feature>
<feature type="compositionally biased region" description="Basic and acidic residues" evidence="1">
    <location>
        <begin position="382"/>
        <end position="395"/>
    </location>
</feature>
<dbReference type="AlphaFoldDB" id="A0AAW0YXM0"/>
<dbReference type="GeneID" id="92183344"/>
<feature type="compositionally biased region" description="Basic residues" evidence="1">
    <location>
        <begin position="442"/>
        <end position="453"/>
    </location>
</feature>
<evidence type="ECO:0000313" key="2">
    <source>
        <dbReference type="EMBL" id="KAK8845373.1"/>
    </source>
</evidence>
<feature type="compositionally biased region" description="Polar residues" evidence="1">
    <location>
        <begin position="396"/>
        <end position="413"/>
    </location>
</feature>
<keyword evidence="3" id="KW-1185">Reference proteome</keyword>
<gene>
    <name evidence="2" type="ORF">IAR55_006086</name>
</gene>
<dbReference type="CDD" id="cd20558">
    <property type="entry name" value="CYCLIN_ScPCL7-like"/>
    <property type="match status" value="1"/>
</dbReference>
<evidence type="ECO:0008006" key="4">
    <source>
        <dbReference type="Google" id="ProtNLM"/>
    </source>
</evidence>
<dbReference type="Gene3D" id="1.10.472.10">
    <property type="entry name" value="Cyclin-like"/>
    <property type="match status" value="1"/>
</dbReference>
<feature type="compositionally biased region" description="Low complexity" evidence="1">
    <location>
        <begin position="322"/>
        <end position="351"/>
    </location>
</feature>
<organism evidence="2 3">
    <name type="scientific">Kwoniella newhampshirensis</name>
    <dbReference type="NCBI Taxonomy" id="1651941"/>
    <lineage>
        <taxon>Eukaryota</taxon>
        <taxon>Fungi</taxon>
        <taxon>Dikarya</taxon>
        <taxon>Basidiomycota</taxon>
        <taxon>Agaricomycotina</taxon>
        <taxon>Tremellomycetes</taxon>
        <taxon>Tremellales</taxon>
        <taxon>Cryptococcaceae</taxon>
        <taxon>Kwoniella</taxon>
    </lineage>
</organism>
<feature type="compositionally biased region" description="Basic and acidic residues" evidence="1">
    <location>
        <begin position="252"/>
        <end position="268"/>
    </location>
</feature>
<dbReference type="GO" id="GO:0019901">
    <property type="term" value="F:protein kinase binding"/>
    <property type="evidence" value="ECO:0007669"/>
    <property type="project" value="InterPro"/>
</dbReference>
<dbReference type="Proteomes" id="UP001388673">
    <property type="component" value="Unassembled WGS sequence"/>
</dbReference>